<dbReference type="eggNOG" id="ENOG5031D6V">
    <property type="taxonomic scope" value="Bacteria"/>
</dbReference>
<dbReference type="InterPro" id="IPR025508">
    <property type="entry name" value="DUF4395"/>
</dbReference>
<sequence>MATSGNGIDPRGPRFTAAITLVVFAVALLLSDAAPGVAAVITGVQAVLFAIGAGLGVQKTPTGLLFRHLVRPRLAPPADLEDPAPPRFAQAVGLVFAVVATIGFATGAVLLGQVAAALAFVAAFLNAVFAFCLGCEMYLLGLRLTRRGSAA</sequence>
<evidence type="ECO:0000313" key="1">
    <source>
        <dbReference type="EMBL" id="AIY18875.1"/>
    </source>
</evidence>
<dbReference type="OrthoDB" id="345402at2"/>
<name>A0A0A1DTY6_NOCSI</name>
<dbReference type="Pfam" id="PF14340">
    <property type="entry name" value="DUF4395"/>
    <property type="match status" value="1"/>
</dbReference>
<dbReference type="GeneID" id="96611579"/>
<dbReference type="HOGENOM" id="CLU_115719_1_0_11"/>
<dbReference type="Proteomes" id="UP000030300">
    <property type="component" value="Chromosome"/>
</dbReference>
<evidence type="ECO:0000313" key="2">
    <source>
        <dbReference type="Proteomes" id="UP000030300"/>
    </source>
</evidence>
<dbReference type="KEGG" id="psim:KR76_22645"/>
<accession>A0A0A1DTY6</accession>
<dbReference type="EMBL" id="CP009896">
    <property type="protein sequence ID" value="AIY18875.1"/>
    <property type="molecule type" value="Genomic_DNA"/>
</dbReference>
<dbReference type="AlphaFoldDB" id="A0A0A1DTY6"/>
<dbReference type="RefSeq" id="WP_038681545.1">
    <property type="nucleotide sequence ID" value="NZ_BJMC01000013.1"/>
</dbReference>
<protein>
    <submittedName>
        <fullName evidence="1">Uncharacterized protein</fullName>
    </submittedName>
</protein>
<gene>
    <name evidence="1" type="ORF">KR76_22645</name>
</gene>
<organism evidence="1 2">
    <name type="scientific">Nocardioides simplex</name>
    <name type="common">Arthrobacter simplex</name>
    <dbReference type="NCBI Taxonomy" id="2045"/>
    <lineage>
        <taxon>Bacteria</taxon>
        <taxon>Bacillati</taxon>
        <taxon>Actinomycetota</taxon>
        <taxon>Actinomycetes</taxon>
        <taxon>Propionibacteriales</taxon>
        <taxon>Nocardioidaceae</taxon>
        <taxon>Pimelobacter</taxon>
    </lineage>
</organism>
<keyword evidence="2" id="KW-1185">Reference proteome</keyword>
<proteinExistence type="predicted"/>
<reference evidence="1 2" key="1">
    <citation type="journal article" date="2015" name="Genome Announc.">
        <title>Complete Genome Sequence of Steroid-Transforming Nocardioides simplex VKM Ac-2033D.</title>
        <authorList>
            <person name="Shtratnikova V.Y."/>
            <person name="Schelkunov M.I."/>
            <person name="Pekov Y.A."/>
            <person name="Fokina V.V."/>
            <person name="Logacheva M.D."/>
            <person name="Sokolov S.L."/>
            <person name="Bragin E.Y."/>
            <person name="Ashapkin V.V."/>
            <person name="Donova M.V."/>
        </authorList>
    </citation>
    <scope>NUCLEOTIDE SEQUENCE [LARGE SCALE GENOMIC DNA]</scope>
    <source>
        <strain evidence="1 2">VKM Ac-2033D</strain>
    </source>
</reference>
<dbReference type="STRING" id="2045.KR76_22645"/>